<dbReference type="PANTHER" id="PTHR45867">
    <property type="entry name" value="PURPLE ACID PHOSPHATASE"/>
    <property type="match status" value="1"/>
</dbReference>
<dbReference type="SUPFAM" id="SSF56300">
    <property type="entry name" value="Metallo-dependent phosphatases"/>
    <property type="match status" value="1"/>
</dbReference>
<evidence type="ECO:0000259" key="6">
    <source>
        <dbReference type="Pfam" id="PF16656"/>
    </source>
</evidence>
<evidence type="ECO:0000313" key="7">
    <source>
        <dbReference type="Ensembl" id="ENSSFOP00015058249.1"/>
    </source>
</evidence>
<gene>
    <name evidence="7" type="primary">ACP7</name>
    <name evidence="7" type="synonym">acp7</name>
</gene>
<dbReference type="SUPFAM" id="SSF49363">
    <property type="entry name" value="Purple acid phosphatase, N-terminal domain"/>
    <property type="match status" value="1"/>
</dbReference>
<dbReference type="GO" id="GO:0003993">
    <property type="term" value="F:acid phosphatase activity"/>
    <property type="evidence" value="ECO:0007669"/>
    <property type="project" value="UniProtKB-EC"/>
</dbReference>
<keyword evidence="1" id="KW-0732">Signal</keyword>
<dbReference type="InterPro" id="IPR041792">
    <property type="entry name" value="MPP_PAP"/>
</dbReference>
<keyword evidence="8" id="KW-1185">Reference proteome</keyword>
<dbReference type="OrthoDB" id="45007at2759"/>
<evidence type="ECO:0000259" key="5">
    <source>
        <dbReference type="Pfam" id="PF14008"/>
    </source>
</evidence>
<dbReference type="InterPro" id="IPR015914">
    <property type="entry name" value="PAPs_N"/>
</dbReference>
<dbReference type="Pfam" id="PF16656">
    <property type="entry name" value="Pur_ac_phosph_N"/>
    <property type="match status" value="1"/>
</dbReference>
<dbReference type="Pfam" id="PF14008">
    <property type="entry name" value="Metallophos_C"/>
    <property type="match status" value="1"/>
</dbReference>
<dbReference type="InterPro" id="IPR004843">
    <property type="entry name" value="Calcineurin-like_PHP"/>
</dbReference>
<dbReference type="Proteomes" id="UP000694397">
    <property type="component" value="Chromosome 15"/>
</dbReference>
<sequence length="462" mass="52858">MLIFHLPVGWTGSCSRVGLGFESHLGFLATDWRPILGVSPPPPAFLCKSCVCLIISSFLPGVYGSMMVTWTTFDEADSMVEYGLLGGKLFEMMAKGSSTIFVDGGSEKRKLFIHRVTLSALRPGFTYVYHCGSGAGWSDIFYFTALNESSDWSPRFALFGDMGNENPQSLARLQKETQVGMYDVILHIGDFAYDMDEDNARIGDEFMRQVESIAAYVPYMTCPGNHENSYNFSNYRYRFSMPGDTEGLWYSWNVGPAHLISFSTEVYFYTDYGLDLIVKQYEWLKKDLEESNKPENRKSRPWIITMGHRPMYCSNNDHDDCTKFESLMLLLSPHITKLPQPLLNANFARVDLELWAHEHTYERLWPVYGFMVYNGSREEPYVNPKAPVHIITGSAGCREKHDGFIPDPRDWSAFRNSDYGYTRMQVFNSTHLYLEQVSDDQNGKVIDSMWLVKEQHGVVAWV</sequence>
<dbReference type="Ensembl" id="ENSSFOT00015077737.1">
    <property type="protein sequence ID" value="ENSSFOP00015058249.1"/>
    <property type="gene ID" value="ENSSFOG00015017464.2"/>
</dbReference>
<evidence type="ECO:0000256" key="1">
    <source>
        <dbReference type="ARBA" id="ARBA00022729"/>
    </source>
</evidence>
<dbReference type="AlphaFoldDB" id="A0A8C9TZE8"/>
<dbReference type="InterPro" id="IPR008963">
    <property type="entry name" value="Purple_acid_Pase-like_N"/>
</dbReference>
<evidence type="ECO:0000256" key="3">
    <source>
        <dbReference type="RuleBase" id="RU361203"/>
    </source>
</evidence>
<dbReference type="Pfam" id="PF00149">
    <property type="entry name" value="Metallophos"/>
    <property type="match status" value="1"/>
</dbReference>
<dbReference type="Gene3D" id="2.60.40.380">
    <property type="entry name" value="Purple acid phosphatase-like, N-terminal"/>
    <property type="match status" value="1"/>
</dbReference>
<feature type="domain" description="Calcineurin-like phosphoesterase" evidence="4">
    <location>
        <begin position="155"/>
        <end position="361"/>
    </location>
</feature>
<protein>
    <recommendedName>
        <fullName evidence="3">Purple acid phosphatase</fullName>
        <ecNumber evidence="3">3.1.3.2</ecNumber>
    </recommendedName>
</protein>
<dbReference type="Gene3D" id="3.60.21.10">
    <property type="match status" value="1"/>
</dbReference>
<dbReference type="GO" id="GO:0046872">
    <property type="term" value="F:metal ion binding"/>
    <property type="evidence" value="ECO:0007669"/>
    <property type="project" value="InterPro"/>
</dbReference>
<dbReference type="InterPro" id="IPR025733">
    <property type="entry name" value="PAPs_C"/>
</dbReference>
<evidence type="ECO:0000259" key="4">
    <source>
        <dbReference type="Pfam" id="PF00149"/>
    </source>
</evidence>
<dbReference type="EC" id="3.1.3.2" evidence="3"/>
<comment type="catalytic activity">
    <reaction evidence="3">
        <text>a phosphate monoester + H2O = an alcohol + phosphate</text>
        <dbReference type="Rhea" id="RHEA:15017"/>
        <dbReference type="ChEBI" id="CHEBI:15377"/>
        <dbReference type="ChEBI" id="CHEBI:30879"/>
        <dbReference type="ChEBI" id="CHEBI:43474"/>
        <dbReference type="ChEBI" id="CHEBI:67140"/>
        <dbReference type="EC" id="3.1.3.2"/>
    </reaction>
</comment>
<evidence type="ECO:0000256" key="2">
    <source>
        <dbReference type="ARBA" id="ARBA00023180"/>
    </source>
</evidence>
<reference evidence="7 8" key="1">
    <citation type="submission" date="2019-04" db="EMBL/GenBank/DDBJ databases">
        <authorList>
            <consortium name="Wellcome Sanger Institute Data Sharing"/>
        </authorList>
    </citation>
    <scope>NUCLEOTIDE SEQUENCE [LARGE SCALE GENOMIC DNA]</scope>
</reference>
<proteinExistence type="inferred from homology"/>
<dbReference type="PANTHER" id="PTHR45867:SF3">
    <property type="entry name" value="ACID PHOSPHATASE TYPE 7"/>
    <property type="match status" value="1"/>
</dbReference>
<feature type="domain" description="Purple acid phosphatase C-terminal" evidence="5">
    <location>
        <begin position="386"/>
        <end position="448"/>
    </location>
</feature>
<evidence type="ECO:0000313" key="8">
    <source>
        <dbReference type="Proteomes" id="UP000694397"/>
    </source>
</evidence>
<name>A0A8C9TZE8_SCLFO</name>
<dbReference type="GeneTree" id="ENSGT00390000015485"/>
<keyword evidence="3" id="KW-0378">Hydrolase</keyword>
<dbReference type="InterPro" id="IPR029052">
    <property type="entry name" value="Metallo-depent_PP-like"/>
</dbReference>
<reference evidence="7" key="3">
    <citation type="submission" date="2025-09" db="UniProtKB">
        <authorList>
            <consortium name="Ensembl"/>
        </authorList>
    </citation>
    <scope>IDENTIFICATION</scope>
</reference>
<comment type="similarity">
    <text evidence="3">Belongs to the metallophosphoesterase superfamily. Purple acid phosphatase family.</text>
</comment>
<keyword evidence="2" id="KW-0325">Glycoprotein</keyword>
<feature type="domain" description="Purple acid phosphatase N-terminal" evidence="6">
    <location>
        <begin position="65"/>
        <end position="144"/>
    </location>
</feature>
<dbReference type="CDD" id="cd00839">
    <property type="entry name" value="MPP_PAPs"/>
    <property type="match status" value="1"/>
</dbReference>
<accession>A0A8C9TZE8</accession>
<reference evidence="7" key="2">
    <citation type="submission" date="2025-08" db="UniProtKB">
        <authorList>
            <consortium name="Ensembl"/>
        </authorList>
    </citation>
    <scope>IDENTIFICATION</scope>
</reference>
<organism evidence="7 8">
    <name type="scientific">Scleropages formosus</name>
    <name type="common">Asian bonytongue</name>
    <name type="synonym">Osteoglossum formosum</name>
    <dbReference type="NCBI Taxonomy" id="113540"/>
    <lineage>
        <taxon>Eukaryota</taxon>
        <taxon>Metazoa</taxon>
        <taxon>Chordata</taxon>
        <taxon>Craniata</taxon>
        <taxon>Vertebrata</taxon>
        <taxon>Euteleostomi</taxon>
        <taxon>Actinopterygii</taxon>
        <taxon>Neopterygii</taxon>
        <taxon>Teleostei</taxon>
        <taxon>Osteoglossocephala</taxon>
        <taxon>Osteoglossomorpha</taxon>
        <taxon>Osteoglossiformes</taxon>
        <taxon>Osteoglossidae</taxon>
        <taxon>Scleropages</taxon>
    </lineage>
</organism>